<name>A0A6B3L8S1_9BACT</name>
<feature type="compositionally biased region" description="Basic and acidic residues" evidence="2">
    <location>
        <begin position="323"/>
        <end position="336"/>
    </location>
</feature>
<feature type="compositionally biased region" description="Basic and acidic residues" evidence="2">
    <location>
        <begin position="256"/>
        <end position="280"/>
    </location>
</feature>
<evidence type="ECO:0000313" key="5">
    <source>
        <dbReference type="Proteomes" id="UP000475117"/>
    </source>
</evidence>
<feature type="coiled-coil region" evidence="1">
    <location>
        <begin position="396"/>
        <end position="430"/>
    </location>
</feature>
<dbReference type="Pfam" id="PF02518">
    <property type="entry name" value="HATPase_c"/>
    <property type="match status" value="1"/>
</dbReference>
<feature type="compositionally biased region" description="Low complexity" evidence="2">
    <location>
        <begin position="337"/>
        <end position="351"/>
    </location>
</feature>
<proteinExistence type="predicted"/>
<feature type="compositionally biased region" description="Low complexity" evidence="2">
    <location>
        <begin position="168"/>
        <end position="182"/>
    </location>
</feature>
<reference evidence="4 5" key="1">
    <citation type="submission" date="2020-12" db="EMBL/GenBank/DDBJ databases">
        <title>Sulforoseuscoccus oceanibium gen. nov., sp. nov., a representative of the phylum Verrucomicrobia with special cytoplasmic membrane, and proposal of Sulforoseuscoccusaceae fam. nov.</title>
        <authorList>
            <person name="Xi F."/>
        </authorList>
    </citation>
    <scope>NUCLEOTIDE SEQUENCE [LARGE SCALE GENOMIC DNA]</scope>
    <source>
        <strain evidence="4 5">T37</strain>
    </source>
</reference>
<keyword evidence="5" id="KW-1185">Reference proteome</keyword>
<accession>A0A6B3L8S1</accession>
<evidence type="ECO:0000256" key="1">
    <source>
        <dbReference type="SAM" id="Coils"/>
    </source>
</evidence>
<sequence>MSSSSSSDPCRTLLVDGDFDSPAKFSKVMADVGFDVDRCGMPADGVAAFDRHELVVLMIKEESVARSAQHFMTWLRNHEDTEREPMVVAVGAKEVIRPFAKLGARVLDADLDPSVIRIQLEGIREAVQSSRGGSRRGGFWSRWFSKSEEPAPLAEAEEESEKEREVASLRPSKAGSAKSAAKLPDLKRASEAVAKSGEPERKVSKTEGAANEAVKPVDAKVTSPAERPAAPTVAKPLAKPGAPVFNKPLVAGEDAVAEKSAEPVATKGDEGAAKAAEKPAKVNGDPFLEQLAKADRQMHQTAAPVKPEGKGVAVDKSGATEKGATEKKSVAADAKNKAQAPAKPAGAKSPPVIKGSSIMGSRTAAKEAKKDVNLSKASAAPAKGKTSRLGELEMALDSEIVARKKAEDRAKGLEQQLERKTKELVGLVDSLSTVAVAGSPMAPPPKPGDSAEVAKHSSYPMPVDALLEDVLKSTVDGDGSLDLSALLERQLERYLKTCPEAARSAVEFDLPDEPMLVDVRAGFPLLEVMSECLANAAEHGLKMGEKEGVVRVQFTVLPDEGIVEICDTGEALPKGFDLDKVKHGGLSRVKALVAGMGGKITMSANSETRCQINLPGSTLRRPKRG</sequence>
<protein>
    <recommendedName>
        <fullName evidence="3">Histidine kinase/HSP90-like ATPase domain-containing protein</fullName>
    </recommendedName>
</protein>
<organism evidence="4 5">
    <name type="scientific">Sulfuriroseicoccus oceanibius</name>
    <dbReference type="NCBI Taxonomy" id="2707525"/>
    <lineage>
        <taxon>Bacteria</taxon>
        <taxon>Pseudomonadati</taxon>
        <taxon>Verrucomicrobiota</taxon>
        <taxon>Verrucomicrobiia</taxon>
        <taxon>Verrucomicrobiales</taxon>
        <taxon>Verrucomicrobiaceae</taxon>
        <taxon>Sulfuriroseicoccus</taxon>
    </lineage>
</organism>
<dbReference type="EMBL" id="CP066776">
    <property type="protein sequence ID" value="QQL45805.1"/>
    <property type="molecule type" value="Genomic_DNA"/>
</dbReference>
<evidence type="ECO:0000259" key="3">
    <source>
        <dbReference type="Pfam" id="PF02518"/>
    </source>
</evidence>
<feature type="domain" description="Histidine kinase/HSP90-like ATPase" evidence="3">
    <location>
        <begin position="525"/>
        <end position="615"/>
    </location>
</feature>
<dbReference type="RefSeq" id="WP_164364475.1">
    <property type="nucleotide sequence ID" value="NZ_CP066776.1"/>
</dbReference>
<keyword evidence="1" id="KW-0175">Coiled coil</keyword>
<dbReference type="Proteomes" id="UP000475117">
    <property type="component" value="Chromosome"/>
</dbReference>
<dbReference type="SUPFAM" id="SSF55874">
    <property type="entry name" value="ATPase domain of HSP90 chaperone/DNA topoisomerase II/histidine kinase"/>
    <property type="match status" value="1"/>
</dbReference>
<dbReference type="InterPro" id="IPR003594">
    <property type="entry name" value="HATPase_dom"/>
</dbReference>
<dbReference type="Gene3D" id="3.30.565.10">
    <property type="entry name" value="Histidine kinase-like ATPase, C-terminal domain"/>
    <property type="match status" value="1"/>
</dbReference>
<dbReference type="KEGG" id="soa:G3M56_004265"/>
<dbReference type="InterPro" id="IPR036890">
    <property type="entry name" value="HATPase_C_sf"/>
</dbReference>
<feature type="compositionally biased region" description="Basic and acidic residues" evidence="2">
    <location>
        <begin position="364"/>
        <end position="373"/>
    </location>
</feature>
<gene>
    <name evidence="4" type="ORF">G3M56_004265</name>
</gene>
<feature type="region of interest" description="Disordered" evidence="2">
    <location>
        <begin position="150"/>
        <end position="387"/>
    </location>
</feature>
<evidence type="ECO:0000313" key="4">
    <source>
        <dbReference type="EMBL" id="QQL45805.1"/>
    </source>
</evidence>
<dbReference type="AlphaFoldDB" id="A0A6B3L8S1"/>
<evidence type="ECO:0000256" key="2">
    <source>
        <dbReference type="SAM" id="MobiDB-lite"/>
    </source>
</evidence>